<reference evidence="5 6" key="1">
    <citation type="journal article" date="2020" name="FEMS Microbiol. Ecol.">
        <title>Temporal dynamics of bacterial communities during seed development and maturation.</title>
        <authorList>
            <person name="Chesneau G."/>
            <person name="Torres-Cortes G."/>
            <person name="Briand M."/>
            <person name="Darrasse A."/>
            <person name="Preveaux A."/>
            <person name="Marais C."/>
            <person name="Jacques M.A."/>
            <person name="Shade A."/>
            <person name="Barret M."/>
        </authorList>
    </citation>
    <scope>NUCLEOTIDE SEQUENCE [LARGE SCALE GENOMIC DNA]</scope>
    <source>
        <strain evidence="5 6">CFBP13723</strain>
    </source>
</reference>
<dbReference type="SMART" id="SM00267">
    <property type="entry name" value="GGDEF"/>
    <property type="match status" value="1"/>
</dbReference>
<dbReference type="InterPro" id="IPR052163">
    <property type="entry name" value="DGC-Regulatory_Protein"/>
</dbReference>
<feature type="domain" description="HAMP" evidence="3">
    <location>
        <begin position="317"/>
        <end position="369"/>
    </location>
</feature>
<dbReference type="Pfam" id="PF00990">
    <property type="entry name" value="GGDEF"/>
    <property type="match status" value="1"/>
</dbReference>
<feature type="compositionally biased region" description="Polar residues" evidence="1">
    <location>
        <begin position="533"/>
        <end position="556"/>
    </location>
</feature>
<name>A0ABR9A6L1_9PSED</name>
<dbReference type="Gene3D" id="6.10.340.10">
    <property type="match status" value="1"/>
</dbReference>
<comment type="caution">
    <text evidence="5">The sequence shown here is derived from an EMBL/GenBank/DDBJ whole genome shotgun (WGS) entry which is preliminary data.</text>
</comment>
<keyword evidence="6" id="KW-1185">Reference proteome</keyword>
<dbReference type="CDD" id="cd12914">
    <property type="entry name" value="PDC1_DGC_like"/>
    <property type="match status" value="1"/>
</dbReference>
<keyword evidence="2" id="KW-0472">Membrane</keyword>
<dbReference type="PROSITE" id="PS50885">
    <property type="entry name" value="HAMP"/>
    <property type="match status" value="1"/>
</dbReference>
<dbReference type="Gene3D" id="3.30.70.270">
    <property type="match status" value="1"/>
</dbReference>
<dbReference type="CDD" id="cd01949">
    <property type="entry name" value="GGDEF"/>
    <property type="match status" value="1"/>
</dbReference>
<dbReference type="InterPro" id="IPR043128">
    <property type="entry name" value="Rev_trsase/Diguanyl_cyclase"/>
</dbReference>
<feature type="transmembrane region" description="Helical" evidence="2">
    <location>
        <begin position="297"/>
        <end position="319"/>
    </location>
</feature>
<feature type="region of interest" description="Disordered" evidence="1">
    <location>
        <begin position="529"/>
        <end position="556"/>
    </location>
</feature>
<dbReference type="InterPro" id="IPR000160">
    <property type="entry name" value="GGDEF_dom"/>
</dbReference>
<dbReference type="Proteomes" id="UP000625247">
    <property type="component" value="Unassembled WGS sequence"/>
</dbReference>
<dbReference type="EMBL" id="JACYNP010000003">
    <property type="protein sequence ID" value="MBD8121173.1"/>
    <property type="molecule type" value="Genomic_DNA"/>
</dbReference>
<dbReference type="Pfam" id="PF00672">
    <property type="entry name" value="HAMP"/>
    <property type="match status" value="1"/>
</dbReference>
<feature type="domain" description="GGDEF" evidence="4">
    <location>
        <begin position="407"/>
        <end position="540"/>
    </location>
</feature>
<proteinExistence type="predicted"/>
<protein>
    <submittedName>
        <fullName evidence="5">GGDEF domain-containing protein</fullName>
    </submittedName>
</protein>
<dbReference type="CDD" id="cd06225">
    <property type="entry name" value="HAMP"/>
    <property type="match status" value="1"/>
</dbReference>
<dbReference type="PANTHER" id="PTHR46663:SF2">
    <property type="entry name" value="GGDEF DOMAIN-CONTAINING PROTEIN"/>
    <property type="match status" value="1"/>
</dbReference>
<evidence type="ECO:0000256" key="1">
    <source>
        <dbReference type="SAM" id="MobiDB-lite"/>
    </source>
</evidence>
<gene>
    <name evidence="5" type="ORF">IFT62_08105</name>
</gene>
<organism evidence="5 6">
    <name type="scientific">Pseudomonas lutea</name>
    <dbReference type="NCBI Taxonomy" id="243924"/>
    <lineage>
        <taxon>Bacteria</taxon>
        <taxon>Pseudomonadati</taxon>
        <taxon>Pseudomonadota</taxon>
        <taxon>Gammaproteobacteria</taxon>
        <taxon>Pseudomonadales</taxon>
        <taxon>Pseudomonadaceae</taxon>
        <taxon>Pseudomonas</taxon>
    </lineage>
</organism>
<evidence type="ECO:0000313" key="5">
    <source>
        <dbReference type="EMBL" id="MBD8121173.1"/>
    </source>
</evidence>
<dbReference type="SUPFAM" id="SSF55073">
    <property type="entry name" value="Nucleotide cyclase"/>
    <property type="match status" value="1"/>
</dbReference>
<dbReference type="PANTHER" id="PTHR46663">
    <property type="entry name" value="DIGUANYLATE CYCLASE DGCT-RELATED"/>
    <property type="match status" value="1"/>
</dbReference>
<evidence type="ECO:0000259" key="4">
    <source>
        <dbReference type="PROSITE" id="PS50887"/>
    </source>
</evidence>
<evidence type="ECO:0000256" key="2">
    <source>
        <dbReference type="SAM" id="Phobius"/>
    </source>
</evidence>
<keyword evidence="2" id="KW-0812">Transmembrane</keyword>
<dbReference type="InterPro" id="IPR029787">
    <property type="entry name" value="Nucleotide_cyclase"/>
</dbReference>
<evidence type="ECO:0000259" key="3">
    <source>
        <dbReference type="PROSITE" id="PS50885"/>
    </source>
</evidence>
<keyword evidence="2" id="KW-1133">Transmembrane helix</keyword>
<dbReference type="InterPro" id="IPR003660">
    <property type="entry name" value="HAMP_dom"/>
</dbReference>
<dbReference type="NCBIfam" id="TIGR00254">
    <property type="entry name" value="GGDEF"/>
    <property type="match status" value="1"/>
</dbReference>
<accession>A0ABR9A6L1</accession>
<evidence type="ECO:0000313" key="6">
    <source>
        <dbReference type="Proteomes" id="UP000625247"/>
    </source>
</evidence>
<sequence>MMQLLPFQSLRAKFAVFVALSVLVITCIFGTVIGASAISRHKEQTGHQLAEYAASMIDRLDRDMHSRAKELSVLSALEALRNPDNVAQARSLLNHLNAQFPSYSWIGLTDAQGTVVASTGRLLEGASIAHRPVFMEGQDKTFIGDVHEAVMLAKLLPNPSGEAMKFVDISMPVRDTSGHFIGVLGTHLSWQWAAEIGRTMFEPLKKSLPELEFLVVSRDGIVLLGPKQLIGKPSEASIHHNSENHWTVSQWQDGKTYVSGFAGSAGIDGYAGLGWTVVTRQPASVAFAEANGLRAEILLWGSLLSIAFAVMGWFVAGVITRPLNQIADAATRLSEGADVDIPLVKGSLEVEKLSMVIRHLVENLTQKKGQLALIKGVAYRDTVTGLPNRAALENYVESLQSEPGQQPAFGVLCLDLDGFKPVNDNFGHAVGDALLHSVGLRLSATVRDGDIAVRHGGDEFVLLLRLKTGESLESIQSAAQRILKKIAEPVTLAGQVIRVGCSVGGALWTEGDFDNALGQADEALYRAKRAGKSQAQFHQPTGPSQPALTEAGTQTA</sequence>
<dbReference type="PROSITE" id="PS50887">
    <property type="entry name" value="GGDEF"/>
    <property type="match status" value="1"/>
</dbReference>
<dbReference type="Gene3D" id="3.30.450.20">
    <property type="entry name" value="PAS domain"/>
    <property type="match status" value="1"/>
</dbReference>